<feature type="region of interest" description="Disordered" evidence="1">
    <location>
        <begin position="249"/>
        <end position="277"/>
    </location>
</feature>
<accession>A0AAD6URR8</accession>
<feature type="compositionally biased region" description="Basic and acidic residues" evidence="1">
    <location>
        <begin position="249"/>
        <end position="258"/>
    </location>
</feature>
<feature type="region of interest" description="Disordered" evidence="1">
    <location>
        <begin position="112"/>
        <end position="140"/>
    </location>
</feature>
<feature type="region of interest" description="Disordered" evidence="1">
    <location>
        <begin position="377"/>
        <end position="411"/>
    </location>
</feature>
<keyword evidence="3" id="KW-1185">Reference proteome</keyword>
<protein>
    <submittedName>
        <fullName evidence="2">Uncharacterized protein</fullName>
    </submittedName>
</protein>
<evidence type="ECO:0000256" key="1">
    <source>
        <dbReference type="SAM" id="MobiDB-lite"/>
    </source>
</evidence>
<feature type="region of interest" description="Disordered" evidence="1">
    <location>
        <begin position="1"/>
        <end position="77"/>
    </location>
</feature>
<comment type="caution">
    <text evidence="2">The sequence shown here is derived from an EMBL/GenBank/DDBJ whole genome shotgun (WGS) entry which is preliminary data.</text>
</comment>
<feature type="compositionally biased region" description="Pro residues" evidence="1">
    <location>
        <begin position="379"/>
        <end position="396"/>
    </location>
</feature>
<dbReference type="Proteomes" id="UP001219525">
    <property type="component" value="Unassembled WGS sequence"/>
</dbReference>
<dbReference type="AlphaFoldDB" id="A0AAD6URR8"/>
<reference evidence="2" key="1">
    <citation type="submission" date="2023-03" db="EMBL/GenBank/DDBJ databases">
        <title>Massive genome expansion in bonnet fungi (Mycena s.s.) driven by repeated elements and novel gene families across ecological guilds.</title>
        <authorList>
            <consortium name="Lawrence Berkeley National Laboratory"/>
            <person name="Harder C.B."/>
            <person name="Miyauchi S."/>
            <person name="Viragh M."/>
            <person name="Kuo A."/>
            <person name="Thoen E."/>
            <person name="Andreopoulos B."/>
            <person name="Lu D."/>
            <person name="Skrede I."/>
            <person name="Drula E."/>
            <person name="Henrissat B."/>
            <person name="Morin E."/>
            <person name="Kohler A."/>
            <person name="Barry K."/>
            <person name="LaButti K."/>
            <person name="Morin E."/>
            <person name="Salamov A."/>
            <person name="Lipzen A."/>
            <person name="Mereny Z."/>
            <person name="Hegedus B."/>
            <person name="Baldrian P."/>
            <person name="Stursova M."/>
            <person name="Weitz H."/>
            <person name="Taylor A."/>
            <person name="Grigoriev I.V."/>
            <person name="Nagy L.G."/>
            <person name="Martin F."/>
            <person name="Kauserud H."/>
        </authorList>
    </citation>
    <scope>NUCLEOTIDE SEQUENCE</scope>
    <source>
        <strain evidence="2">9144</strain>
    </source>
</reference>
<gene>
    <name evidence="2" type="ORF">GGX14DRAFT_407609</name>
</gene>
<proteinExistence type="predicted"/>
<dbReference type="EMBL" id="JARJCW010000141">
    <property type="protein sequence ID" value="KAJ7190854.1"/>
    <property type="molecule type" value="Genomic_DNA"/>
</dbReference>
<feature type="compositionally biased region" description="Basic residues" evidence="1">
    <location>
        <begin position="17"/>
        <end position="27"/>
    </location>
</feature>
<feature type="region of interest" description="Disordered" evidence="1">
    <location>
        <begin position="332"/>
        <end position="359"/>
    </location>
</feature>
<evidence type="ECO:0000313" key="2">
    <source>
        <dbReference type="EMBL" id="KAJ7190854.1"/>
    </source>
</evidence>
<name>A0AAD6URR8_9AGAR</name>
<evidence type="ECO:0000313" key="3">
    <source>
        <dbReference type="Proteomes" id="UP001219525"/>
    </source>
</evidence>
<sequence length="503" mass="55170">MAKGKKRAEPDAPVKKAVGRPRKKKKSTPASDSEPPTLKFTLPSATARKKRQSGSSSASARPSASASASVPISDSEASSNVLVHLDSDSDILDDAPAPDIDAAAAAILGRNDDEEDSFADEAEKSQDSDEETEPQHEEEELDIAFRTEFVIPVTSSATDTITYPSDITFDDFMQKVADEMNIRRKELDIGYKLSTWTKDIMPRVITTPIHLIRLFNAVAEERTVRINARTPAKKPLQVTIVDLREKLSEKPASKKADSSDDEGEEARPVKTKTGPQYLRELEARHKCERHGGHCLVAKNGEHIPLGGPNLSLWSMLCAQGVHDSISTPPAIMGLPFETGSEAAPRSRATSSRQLPPPPAPYPYPYYLPPGPYPHVYQPQPAPPAVPAAIVNPPPNVPNADPDSDDDESPTLFPKIDDWLLELDTSDRGEDGHRFHQFGPALRNEGFARVVQILDLGAEGEKELVKICDGMPIGVAKLMMKYAKVDCKKIRKREAERKAAWCRE</sequence>
<organism evidence="2 3">
    <name type="scientific">Mycena pura</name>
    <dbReference type="NCBI Taxonomy" id="153505"/>
    <lineage>
        <taxon>Eukaryota</taxon>
        <taxon>Fungi</taxon>
        <taxon>Dikarya</taxon>
        <taxon>Basidiomycota</taxon>
        <taxon>Agaricomycotina</taxon>
        <taxon>Agaricomycetes</taxon>
        <taxon>Agaricomycetidae</taxon>
        <taxon>Agaricales</taxon>
        <taxon>Marasmiineae</taxon>
        <taxon>Mycenaceae</taxon>
        <taxon>Mycena</taxon>
    </lineage>
</organism>
<feature type="compositionally biased region" description="Low complexity" evidence="1">
    <location>
        <begin position="53"/>
        <end position="75"/>
    </location>
</feature>
<feature type="compositionally biased region" description="Acidic residues" evidence="1">
    <location>
        <begin position="128"/>
        <end position="140"/>
    </location>
</feature>